<comment type="caution">
    <text evidence="1">The sequence shown here is derived from an EMBL/GenBank/DDBJ whole genome shotgun (WGS) entry which is preliminary data.</text>
</comment>
<dbReference type="AlphaFoldDB" id="A0A6N6W3S4"/>
<sequence length="105" mass="12063">MYETTRLSDTVVPVPAFDLAHSEMLPAGWSLLAGFLLFHFRQRAGSKSHQTTFPAAAVCLRDYESRLQRWLSTKQMHQDEVWNKFDASMIVASIEKEIRHGRKPS</sequence>
<reference evidence="1 2" key="1">
    <citation type="journal article" date="2020" name="Int. J. Syst. Evol. Microbiol.">
        <title>Paraburkholderia madseniana sp. nov., a phenolic acid-degrading bacterium isolated from acidic forest soil.</title>
        <authorList>
            <person name="Wilhelm R.C."/>
            <person name="Murphy S.J.L."/>
            <person name="Feriancek N.M."/>
            <person name="Karasz D.C."/>
            <person name="DeRito C.M."/>
            <person name="Newman J.D."/>
            <person name="Buckley D.H."/>
        </authorList>
    </citation>
    <scope>NUCLEOTIDE SEQUENCE [LARGE SCALE GENOMIC DNA]</scope>
    <source>
        <strain evidence="1 2">RP11</strain>
    </source>
</reference>
<dbReference type="Proteomes" id="UP000463700">
    <property type="component" value="Unassembled WGS sequence"/>
</dbReference>
<name>A0A6N6W3S4_9BURK</name>
<evidence type="ECO:0000313" key="1">
    <source>
        <dbReference type="EMBL" id="KAE8754749.1"/>
    </source>
</evidence>
<protein>
    <submittedName>
        <fullName evidence="1">Uncharacterized protein</fullName>
    </submittedName>
</protein>
<evidence type="ECO:0000313" key="2">
    <source>
        <dbReference type="Proteomes" id="UP000463700"/>
    </source>
</evidence>
<proteinExistence type="predicted"/>
<organism evidence="1 2">
    <name type="scientific">Paraburkholderia madseniana</name>
    <dbReference type="NCBI Taxonomy" id="2599607"/>
    <lineage>
        <taxon>Bacteria</taxon>
        <taxon>Pseudomonadati</taxon>
        <taxon>Pseudomonadota</taxon>
        <taxon>Betaproteobacteria</taxon>
        <taxon>Burkholderiales</taxon>
        <taxon>Burkholderiaceae</taxon>
        <taxon>Paraburkholderia</taxon>
    </lineage>
</organism>
<gene>
    <name evidence="1" type="ORF">FSO04_37990</name>
</gene>
<accession>A0A6N6W3S4</accession>
<dbReference type="EMBL" id="VOSW01000112">
    <property type="protein sequence ID" value="KAE8754749.1"/>
    <property type="molecule type" value="Genomic_DNA"/>
</dbReference>